<comment type="similarity">
    <text evidence="6">Belongs to the methyltransferase superfamily. RNA methyltransferase RsmG family.</text>
</comment>
<dbReference type="InterPro" id="IPR003682">
    <property type="entry name" value="rRNA_ssu_MeTfrase_G"/>
</dbReference>
<evidence type="ECO:0000256" key="1">
    <source>
        <dbReference type="ARBA" id="ARBA00022490"/>
    </source>
</evidence>
<keyword evidence="3 6" id="KW-0489">Methyltransferase</keyword>
<dbReference type="EC" id="2.1.1.-" evidence="6"/>
<evidence type="ECO:0000313" key="7">
    <source>
        <dbReference type="EMBL" id="NWJ47192.1"/>
    </source>
</evidence>
<reference evidence="7 9" key="1">
    <citation type="submission" date="2020-06" db="EMBL/GenBank/DDBJ databases">
        <title>Anoxygenic phototrophic Chloroflexota member uses a Type I reaction center.</title>
        <authorList>
            <person name="Tsuji J.M."/>
            <person name="Shaw N.A."/>
            <person name="Nagashima S."/>
            <person name="Venkiteswaran J."/>
            <person name="Schiff S.L."/>
            <person name="Hanada S."/>
            <person name="Tank M."/>
            <person name="Neufeld J.D."/>
        </authorList>
    </citation>
    <scope>NUCLEOTIDE SEQUENCE [LARGE SCALE GENOMIC DNA]</scope>
    <source>
        <strain evidence="7">L227-S17</strain>
    </source>
</reference>
<evidence type="ECO:0000256" key="2">
    <source>
        <dbReference type="ARBA" id="ARBA00022552"/>
    </source>
</evidence>
<keyword evidence="2 6" id="KW-0698">rRNA processing</keyword>
<dbReference type="GO" id="GO:0070043">
    <property type="term" value="F:rRNA (guanine-N7-)-methyltransferase activity"/>
    <property type="evidence" value="ECO:0007669"/>
    <property type="project" value="UniProtKB-UniRule"/>
</dbReference>
<sequence>MSLDLLVSGARSLLNLELTEAQLALFQLYYETLVDWNERVNLTSITTYEDVQLKHFLDSLTLASPKLRGDPPGFALDLNSAALVDIGAGAGFPGVPLKILYPGLKLTLSDSVGKKTAFLTHLVEKLQLREVQIINGRAEELGQNPAHRQKYQIATGRAVAALNVLSEYCLPLCKVGGLFIAPKKGDLFEELKAGAPVVPKLGGQLRQTPIFDLPGEEKSGRRLIVAQKIAPTPAAYPRGVGVPAKTPLISLQS</sequence>
<evidence type="ECO:0000313" key="8">
    <source>
        <dbReference type="EMBL" id="WJW69103.1"/>
    </source>
</evidence>
<dbReference type="HAMAP" id="MF_00074">
    <property type="entry name" value="16SrRNA_methyltr_G"/>
    <property type="match status" value="1"/>
</dbReference>
<keyword evidence="5 6" id="KW-0949">S-adenosyl-L-methionine</keyword>
<dbReference type="EMBL" id="JACATZ010000003">
    <property type="protein sequence ID" value="NWJ47192.1"/>
    <property type="molecule type" value="Genomic_DNA"/>
</dbReference>
<keyword evidence="10" id="KW-1185">Reference proteome</keyword>
<keyword evidence="1 6" id="KW-0963">Cytoplasm</keyword>
<feature type="binding site" evidence="6">
    <location>
        <position position="87"/>
    </location>
    <ligand>
        <name>S-adenosyl-L-methionine</name>
        <dbReference type="ChEBI" id="CHEBI:59789"/>
    </ligand>
</feature>
<reference evidence="8" key="2">
    <citation type="journal article" date="2024" name="Nature">
        <title>Anoxygenic phototroph of the Chloroflexota uses a type I reaction centre.</title>
        <authorList>
            <person name="Tsuji J.M."/>
            <person name="Shaw N.A."/>
            <person name="Nagashima S."/>
            <person name="Venkiteswaran J.J."/>
            <person name="Schiff S.L."/>
            <person name="Watanabe T."/>
            <person name="Fukui M."/>
            <person name="Hanada S."/>
            <person name="Tank M."/>
            <person name="Neufeld J.D."/>
        </authorList>
    </citation>
    <scope>NUCLEOTIDE SEQUENCE</scope>
    <source>
        <strain evidence="8">L227-S17</strain>
    </source>
</reference>
<dbReference type="FunFam" id="3.40.50.150:FF:000041">
    <property type="entry name" value="Ribosomal RNA small subunit methyltransferase G"/>
    <property type="match status" value="1"/>
</dbReference>
<dbReference type="PANTHER" id="PTHR31760">
    <property type="entry name" value="S-ADENOSYL-L-METHIONINE-DEPENDENT METHYLTRANSFERASES SUPERFAMILY PROTEIN"/>
    <property type="match status" value="1"/>
</dbReference>
<dbReference type="Gene3D" id="3.40.50.150">
    <property type="entry name" value="Vaccinia Virus protein VP39"/>
    <property type="match status" value="1"/>
</dbReference>
<comment type="subcellular location">
    <subcellularLocation>
        <location evidence="6">Cytoplasm</location>
    </subcellularLocation>
</comment>
<evidence type="ECO:0000313" key="10">
    <source>
        <dbReference type="Proteomes" id="UP001431572"/>
    </source>
</evidence>
<proteinExistence type="inferred from homology"/>
<evidence type="ECO:0000256" key="4">
    <source>
        <dbReference type="ARBA" id="ARBA00022679"/>
    </source>
</evidence>
<dbReference type="Proteomes" id="UP001431572">
    <property type="component" value="Chromosome 2"/>
</dbReference>
<dbReference type="GO" id="GO:0005829">
    <property type="term" value="C:cytosol"/>
    <property type="evidence" value="ECO:0007669"/>
    <property type="project" value="TreeGrafter"/>
</dbReference>
<evidence type="ECO:0000256" key="6">
    <source>
        <dbReference type="HAMAP-Rule" id="MF_00074"/>
    </source>
</evidence>
<gene>
    <name evidence="6 7" type="primary">rsmG</name>
    <name evidence="7" type="ORF">HXX08_15125</name>
    <name evidence="8" type="ORF">OZ401_002696</name>
</gene>
<evidence type="ECO:0000256" key="5">
    <source>
        <dbReference type="ARBA" id="ARBA00022691"/>
    </source>
</evidence>
<dbReference type="Proteomes" id="UP000521676">
    <property type="component" value="Unassembled WGS sequence"/>
</dbReference>
<keyword evidence="4 6" id="KW-0808">Transferase</keyword>
<dbReference type="EMBL" id="CP128400">
    <property type="protein sequence ID" value="WJW69103.1"/>
    <property type="molecule type" value="Genomic_DNA"/>
</dbReference>
<evidence type="ECO:0000313" key="9">
    <source>
        <dbReference type="Proteomes" id="UP000521676"/>
    </source>
</evidence>
<comment type="caution">
    <text evidence="6">Lacks conserved residue(s) required for the propagation of feature annotation.</text>
</comment>
<feature type="binding site" evidence="6">
    <location>
        <position position="92"/>
    </location>
    <ligand>
        <name>S-adenosyl-L-methionine</name>
        <dbReference type="ChEBI" id="CHEBI:59789"/>
    </ligand>
</feature>
<protein>
    <recommendedName>
        <fullName evidence="6">Ribosomal RNA small subunit methyltransferase G</fullName>
        <ecNumber evidence="6">2.1.1.-</ecNumber>
    </recommendedName>
    <alternativeName>
        <fullName evidence="6">16S rRNA 7-methylguanosine methyltransferase</fullName>
        <shortName evidence="6">16S rRNA m7G methyltransferase</shortName>
    </alternativeName>
</protein>
<dbReference type="Pfam" id="PF02527">
    <property type="entry name" value="GidB"/>
    <property type="match status" value="1"/>
</dbReference>
<dbReference type="RefSeq" id="WP_341470994.1">
    <property type="nucleotide sequence ID" value="NZ_CP128400.1"/>
</dbReference>
<feature type="binding site" evidence="6">
    <location>
        <position position="157"/>
    </location>
    <ligand>
        <name>S-adenosyl-L-methionine</name>
        <dbReference type="ChEBI" id="CHEBI:59789"/>
    </ligand>
</feature>
<comment type="function">
    <text evidence="6">Specifically methylates the N7 position of a guanine in 16S rRNA.</text>
</comment>
<dbReference type="AlphaFoldDB" id="A0A8T7M5C2"/>
<organism evidence="7 9">
    <name type="scientific">Candidatus Chlorohelix allophototropha</name>
    <dbReference type="NCBI Taxonomy" id="3003348"/>
    <lineage>
        <taxon>Bacteria</taxon>
        <taxon>Bacillati</taxon>
        <taxon>Chloroflexota</taxon>
        <taxon>Chloroflexia</taxon>
        <taxon>Candidatus Chloroheliales</taxon>
        <taxon>Candidatus Chloroheliaceae</taxon>
        <taxon>Candidatus Chlorohelix</taxon>
    </lineage>
</organism>
<accession>A0A8T7M5C2</accession>
<dbReference type="PANTHER" id="PTHR31760:SF0">
    <property type="entry name" value="S-ADENOSYL-L-METHIONINE-DEPENDENT METHYLTRANSFERASES SUPERFAMILY PROTEIN"/>
    <property type="match status" value="1"/>
</dbReference>
<dbReference type="InterPro" id="IPR029063">
    <property type="entry name" value="SAM-dependent_MTases_sf"/>
</dbReference>
<dbReference type="PIRSF" id="PIRSF003078">
    <property type="entry name" value="GidB"/>
    <property type="match status" value="1"/>
</dbReference>
<feature type="binding site" evidence="6">
    <location>
        <begin position="138"/>
        <end position="139"/>
    </location>
    <ligand>
        <name>S-adenosyl-L-methionine</name>
        <dbReference type="ChEBI" id="CHEBI:59789"/>
    </ligand>
</feature>
<dbReference type="SUPFAM" id="SSF53335">
    <property type="entry name" value="S-adenosyl-L-methionine-dependent methyltransferases"/>
    <property type="match status" value="1"/>
</dbReference>
<evidence type="ECO:0000256" key="3">
    <source>
        <dbReference type="ARBA" id="ARBA00022603"/>
    </source>
</evidence>
<dbReference type="NCBIfam" id="TIGR00138">
    <property type="entry name" value="rsmG_gidB"/>
    <property type="match status" value="1"/>
</dbReference>
<name>A0A8T7M5C2_9CHLR</name>